<gene>
    <name evidence="2" type="ORF">EDD38_5429</name>
</gene>
<feature type="region of interest" description="Disordered" evidence="1">
    <location>
        <begin position="260"/>
        <end position="293"/>
    </location>
</feature>
<comment type="caution">
    <text evidence="2">The sequence shown here is derived from an EMBL/GenBank/DDBJ whole genome shotgun (WGS) entry which is preliminary data.</text>
</comment>
<reference evidence="2 3" key="1">
    <citation type="submission" date="2018-11" db="EMBL/GenBank/DDBJ databases">
        <title>Sequencing the genomes of 1000 actinobacteria strains.</title>
        <authorList>
            <person name="Klenk H.-P."/>
        </authorList>
    </citation>
    <scope>NUCLEOTIDE SEQUENCE [LARGE SCALE GENOMIC DNA]</scope>
    <source>
        <strain evidence="2 3">DSM 44781</strain>
    </source>
</reference>
<evidence type="ECO:0000313" key="2">
    <source>
        <dbReference type="EMBL" id="RPE37047.1"/>
    </source>
</evidence>
<organism evidence="2 3">
    <name type="scientific">Kitasatospora cineracea</name>
    <dbReference type="NCBI Taxonomy" id="88074"/>
    <lineage>
        <taxon>Bacteria</taxon>
        <taxon>Bacillati</taxon>
        <taxon>Actinomycetota</taxon>
        <taxon>Actinomycetes</taxon>
        <taxon>Kitasatosporales</taxon>
        <taxon>Streptomycetaceae</taxon>
        <taxon>Kitasatospora</taxon>
    </lineage>
</organism>
<dbReference type="Pfam" id="PF04672">
    <property type="entry name" value="Methyltransf_19"/>
    <property type="match status" value="1"/>
</dbReference>
<keyword evidence="2" id="KW-0808">Transferase</keyword>
<dbReference type="RefSeq" id="WP_123819842.1">
    <property type="nucleotide sequence ID" value="NZ_JBEYIY010000041.1"/>
</dbReference>
<dbReference type="PIRSF" id="PIRSF017393">
    <property type="entry name" value="MTase_SAV2177"/>
    <property type="match status" value="1"/>
</dbReference>
<dbReference type="InterPro" id="IPR006764">
    <property type="entry name" value="SAM_dep_MeTrfase_SAV2177_type"/>
</dbReference>
<evidence type="ECO:0000256" key="1">
    <source>
        <dbReference type="SAM" id="MobiDB-lite"/>
    </source>
</evidence>
<name>A0A3N4S944_9ACTN</name>
<dbReference type="GO" id="GO:0008168">
    <property type="term" value="F:methyltransferase activity"/>
    <property type="evidence" value="ECO:0007669"/>
    <property type="project" value="UniProtKB-KW"/>
</dbReference>
<accession>A0A3N4S944</accession>
<proteinExistence type="predicted"/>
<dbReference type="AlphaFoldDB" id="A0A3N4S944"/>
<sequence length="293" mass="31678">MSGATPDAPSTPPSDGPVPPYVDPAKPSIARVYDAFLGGTDNYEVDRDVVRGVLKAAPEAADLAVENRRFLIRACRYLAEQAGVTQYLDCGSGLPTAENTHNVVQRTDPRATVVYVDNDPMVVAHSRALLAGNENATIVPADIFAPEELLRNETVRSRLDWTRPIALLHLGTLHHYNGEHTRTRKDIVRAYTQALPPGSYVAISHFLDPEDENSALARTMEGMFLHSMMGSGTFSTRAELGALFDGLDLVAPGLTRCVDWHPDTPPHPDAPPPDSARSNAARQCIAGGVARKP</sequence>
<dbReference type="SUPFAM" id="SSF53335">
    <property type="entry name" value="S-adenosyl-L-methionine-dependent methyltransferases"/>
    <property type="match status" value="1"/>
</dbReference>
<evidence type="ECO:0000313" key="3">
    <source>
        <dbReference type="Proteomes" id="UP000266906"/>
    </source>
</evidence>
<dbReference type="GO" id="GO:0032259">
    <property type="term" value="P:methylation"/>
    <property type="evidence" value="ECO:0007669"/>
    <property type="project" value="UniProtKB-KW"/>
</dbReference>
<feature type="compositionally biased region" description="Pro residues" evidence="1">
    <location>
        <begin position="9"/>
        <end position="22"/>
    </location>
</feature>
<dbReference type="Proteomes" id="UP000266906">
    <property type="component" value="Unassembled WGS sequence"/>
</dbReference>
<keyword evidence="3" id="KW-1185">Reference proteome</keyword>
<dbReference type="Gene3D" id="3.40.50.150">
    <property type="entry name" value="Vaccinia Virus protein VP39"/>
    <property type="match status" value="1"/>
</dbReference>
<dbReference type="InterPro" id="IPR029063">
    <property type="entry name" value="SAM-dependent_MTases_sf"/>
</dbReference>
<protein>
    <submittedName>
        <fullName evidence="2">S-adenosyl methyltransferase</fullName>
    </submittedName>
</protein>
<dbReference type="EMBL" id="RKQG01000001">
    <property type="protein sequence ID" value="RPE37047.1"/>
    <property type="molecule type" value="Genomic_DNA"/>
</dbReference>
<keyword evidence="2" id="KW-0489">Methyltransferase</keyword>
<feature type="region of interest" description="Disordered" evidence="1">
    <location>
        <begin position="1"/>
        <end position="23"/>
    </location>
</feature>